<comment type="caution">
    <text evidence="7">The sequence shown here is derived from an EMBL/GenBank/DDBJ whole genome shotgun (WGS) entry which is preliminary data.</text>
</comment>
<dbReference type="AlphaFoldDB" id="A0A8B6GYP3"/>
<keyword evidence="8" id="KW-1185">Reference proteome</keyword>
<name>A0A8B6GYP3_MYTGA</name>
<evidence type="ECO:0000256" key="1">
    <source>
        <dbReference type="ARBA" id="ARBA00004123"/>
    </source>
</evidence>
<accession>A0A8B6GYP3</accession>
<evidence type="ECO:0000313" key="8">
    <source>
        <dbReference type="Proteomes" id="UP000596742"/>
    </source>
</evidence>
<evidence type="ECO:0000256" key="5">
    <source>
        <dbReference type="ARBA" id="ARBA00023306"/>
    </source>
</evidence>
<reference evidence="7" key="1">
    <citation type="submission" date="2018-11" db="EMBL/GenBank/DDBJ databases">
        <authorList>
            <person name="Alioto T."/>
            <person name="Alioto T."/>
        </authorList>
    </citation>
    <scope>NUCLEOTIDE SEQUENCE</scope>
</reference>
<dbReference type="GO" id="GO:0000727">
    <property type="term" value="P:double-strand break repair via break-induced replication"/>
    <property type="evidence" value="ECO:0007669"/>
    <property type="project" value="TreeGrafter"/>
</dbReference>
<dbReference type="GO" id="GO:0006270">
    <property type="term" value="P:DNA replication initiation"/>
    <property type="evidence" value="ECO:0007669"/>
    <property type="project" value="InterPro"/>
</dbReference>
<dbReference type="PANTHER" id="PTHR10507:SF0">
    <property type="entry name" value="CELL DIVISION CONTROL PROTEIN 45 HOMOLOG"/>
    <property type="match status" value="1"/>
</dbReference>
<evidence type="ECO:0000256" key="6">
    <source>
        <dbReference type="SAM" id="MobiDB-lite"/>
    </source>
</evidence>
<dbReference type="Proteomes" id="UP000596742">
    <property type="component" value="Unassembled WGS sequence"/>
</dbReference>
<dbReference type="EMBL" id="UYJE01009182">
    <property type="protein sequence ID" value="VDI70837.1"/>
    <property type="molecule type" value="Genomic_DNA"/>
</dbReference>
<dbReference type="OrthoDB" id="10258882at2759"/>
<evidence type="ECO:0000256" key="3">
    <source>
        <dbReference type="ARBA" id="ARBA00022705"/>
    </source>
</evidence>
<dbReference type="GO" id="GO:0051301">
    <property type="term" value="P:cell division"/>
    <property type="evidence" value="ECO:0007669"/>
    <property type="project" value="UniProtKB-KW"/>
</dbReference>
<dbReference type="Pfam" id="PF02724">
    <property type="entry name" value="CDC45"/>
    <property type="match status" value="2"/>
</dbReference>
<dbReference type="GO" id="GO:0003688">
    <property type="term" value="F:DNA replication origin binding"/>
    <property type="evidence" value="ECO:0007669"/>
    <property type="project" value="TreeGrafter"/>
</dbReference>
<keyword evidence="3" id="KW-0235">DNA replication</keyword>
<proteinExistence type="inferred from homology"/>
<comment type="similarity">
    <text evidence="2">Belongs to the CDC45 family.</text>
</comment>
<feature type="compositionally biased region" description="Basic and acidic residues" evidence="6">
    <location>
        <begin position="164"/>
        <end position="173"/>
    </location>
</feature>
<gene>
    <name evidence="7" type="ORF">MGAL_10B013379</name>
</gene>
<keyword evidence="5" id="KW-0131">Cell cycle</keyword>
<dbReference type="GO" id="GO:0003682">
    <property type="term" value="F:chromatin binding"/>
    <property type="evidence" value="ECO:0007669"/>
    <property type="project" value="TreeGrafter"/>
</dbReference>
<sequence>MDDTSLQSMAVFVLWPFHLFGVWPFHPMDVMARVLVLVAFDVDALCACKILQYLFQCDQILYTIVPVTGKEELEKAYVENSEGVKHVIFINCGASVDVVETLQPEESVRFFICDSHRPVDVHNVFNAVQVKLLMKEEEFDELPEYDSLFRDDDSDDDSGNDSDTSERSGKRKRFDDEAIEKRRDKRIWDENRQKILFEYNQFSTYGTSASLIMFELAWKMSKDTNDLVWLAVVGVTDQYIHFKTPRDKYIDDAMALESHVARHNHRGDDEDNIISINCLKIVFDEELQLTLYRHWSLFDSICHSVNLACKFKVWTLKGQKRLHEFLAEMGMPLSQCKQKFSSMESTLRHNIKQMIQDHMTKYGLTNQDVVIPSFSAQYGYKNKLCAADYVLACVATLENIDKNKSATDNFLSALDILQRVNVASLEKAVELAKKQTQAIVTQVQTFLDMHQVISAGPFLYAFIQEGTMDVKFFAKPQCLMRLARFTLEAHCSVSRNKRARSLPLVLGAPLDGEQGTTLVIGIPPLQLDEERKNFFGKAFEQAAVSTNSRTLHDSFDSYIMEMKTEDRSKFFDALISLLN</sequence>
<dbReference type="GO" id="GO:0003697">
    <property type="term" value="F:single-stranded DNA binding"/>
    <property type="evidence" value="ECO:0007669"/>
    <property type="project" value="TreeGrafter"/>
</dbReference>
<comment type="subcellular location">
    <subcellularLocation>
        <location evidence="1">Nucleus</location>
    </subcellularLocation>
</comment>
<evidence type="ECO:0000256" key="4">
    <source>
        <dbReference type="ARBA" id="ARBA00023242"/>
    </source>
</evidence>
<feature type="region of interest" description="Disordered" evidence="6">
    <location>
        <begin position="147"/>
        <end position="173"/>
    </location>
</feature>
<dbReference type="InterPro" id="IPR003874">
    <property type="entry name" value="CDC45"/>
</dbReference>
<dbReference type="GO" id="GO:0031261">
    <property type="term" value="C:DNA replication preinitiation complex"/>
    <property type="evidence" value="ECO:0007669"/>
    <property type="project" value="TreeGrafter"/>
</dbReference>
<protein>
    <submittedName>
        <fullName evidence="7">Cell division control protein 45</fullName>
    </submittedName>
</protein>
<dbReference type="PANTHER" id="PTHR10507">
    <property type="entry name" value="CDC45-RELATED PROTEIN"/>
    <property type="match status" value="1"/>
</dbReference>
<dbReference type="GO" id="GO:1902977">
    <property type="term" value="P:mitotic DNA replication preinitiation complex assembly"/>
    <property type="evidence" value="ECO:0007669"/>
    <property type="project" value="TreeGrafter"/>
</dbReference>
<keyword evidence="4" id="KW-0539">Nucleus</keyword>
<evidence type="ECO:0000256" key="2">
    <source>
        <dbReference type="ARBA" id="ARBA00010727"/>
    </source>
</evidence>
<evidence type="ECO:0000313" key="7">
    <source>
        <dbReference type="EMBL" id="VDI70837.1"/>
    </source>
</evidence>
<keyword evidence="7" id="KW-0132">Cell division</keyword>
<organism evidence="7 8">
    <name type="scientific">Mytilus galloprovincialis</name>
    <name type="common">Mediterranean mussel</name>
    <dbReference type="NCBI Taxonomy" id="29158"/>
    <lineage>
        <taxon>Eukaryota</taxon>
        <taxon>Metazoa</taxon>
        <taxon>Spiralia</taxon>
        <taxon>Lophotrochozoa</taxon>
        <taxon>Mollusca</taxon>
        <taxon>Bivalvia</taxon>
        <taxon>Autobranchia</taxon>
        <taxon>Pteriomorphia</taxon>
        <taxon>Mytilida</taxon>
        <taxon>Mytiloidea</taxon>
        <taxon>Mytilidae</taxon>
        <taxon>Mytilinae</taxon>
        <taxon>Mytilus</taxon>
    </lineage>
</organism>